<keyword evidence="2" id="KW-0472">Membrane</keyword>
<sequence>MAPAIAFSLRSLIPTTPLDGTTADDTLNLGDAGGPLAEANRLLTRSSNNKPASDPAHGVLDPHDISNVGFFVLFALIGVAFVCTGIWFFFWARNGGFHFKQTDWEDYKSTVLRRKGPNGTLLSGATPSTNLCGGSVYKGVMEDDGTTVVTESTALSGVTAGASDIVAREKRREKQEKRDRERRKRRAANKDKDKDKKKQRSGRHVADEGGVMDEVAEKEAQEELRSYRHEKPARVGGLNKESEGSNWDGSTNPTESTTTAESDLLSNRQSTPTTTPTKKPPAIRKVYSTADRTSEREAERIRAEARRLRDESRISRRDFSYQRPGGTESAASESLLEGGSAGGSSELGTKSYHHPMPELRAREREERRARRGGYRRGRGDDDL</sequence>
<dbReference type="AlphaFoldDB" id="A0A0L0NCP0"/>
<dbReference type="STRING" id="1163406.A0A0L0NCP0"/>
<name>A0A0L0NCP0_TOLOC</name>
<feature type="transmembrane region" description="Helical" evidence="2">
    <location>
        <begin position="68"/>
        <end position="91"/>
    </location>
</feature>
<keyword evidence="2" id="KW-1133">Transmembrane helix</keyword>
<feature type="compositionally biased region" description="Basic and acidic residues" evidence="1">
    <location>
        <begin position="355"/>
        <end position="368"/>
    </location>
</feature>
<feature type="compositionally biased region" description="Polar residues" evidence="1">
    <location>
        <begin position="244"/>
        <end position="270"/>
    </location>
</feature>
<dbReference type="OrthoDB" id="5393404at2759"/>
<keyword evidence="2" id="KW-0812">Transmembrane</keyword>
<dbReference type="EMBL" id="LFRF01000007">
    <property type="protein sequence ID" value="KND91927.1"/>
    <property type="molecule type" value="Genomic_DNA"/>
</dbReference>
<feature type="compositionally biased region" description="Basic and acidic residues" evidence="1">
    <location>
        <begin position="166"/>
        <end position="179"/>
    </location>
</feature>
<organism evidence="3 4">
    <name type="scientific">Tolypocladium ophioglossoides (strain CBS 100239)</name>
    <name type="common">Snaketongue truffleclub</name>
    <name type="synonym">Elaphocordyceps ophioglossoides</name>
    <dbReference type="NCBI Taxonomy" id="1163406"/>
    <lineage>
        <taxon>Eukaryota</taxon>
        <taxon>Fungi</taxon>
        <taxon>Dikarya</taxon>
        <taxon>Ascomycota</taxon>
        <taxon>Pezizomycotina</taxon>
        <taxon>Sordariomycetes</taxon>
        <taxon>Hypocreomycetidae</taxon>
        <taxon>Hypocreales</taxon>
        <taxon>Ophiocordycipitaceae</taxon>
        <taxon>Tolypocladium</taxon>
    </lineage>
</organism>
<evidence type="ECO:0000313" key="3">
    <source>
        <dbReference type="EMBL" id="KND91927.1"/>
    </source>
</evidence>
<dbReference type="Proteomes" id="UP000036947">
    <property type="component" value="Unassembled WGS sequence"/>
</dbReference>
<feature type="compositionally biased region" description="Basic and acidic residues" evidence="1">
    <location>
        <begin position="292"/>
        <end position="320"/>
    </location>
</feature>
<protein>
    <recommendedName>
        <fullName evidence="5">Endosomal spry domain-containing protein</fullName>
    </recommendedName>
</protein>
<comment type="caution">
    <text evidence="3">The sequence shown here is derived from an EMBL/GenBank/DDBJ whole genome shotgun (WGS) entry which is preliminary data.</text>
</comment>
<evidence type="ECO:0000313" key="4">
    <source>
        <dbReference type="Proteomes" id="UP000036947"/>
    </source>
</evidence>
<keyword evidence="4" id="KW-1185">Reference proteome</keyword>
<feature type="compositionally biased region" description="Low complexity" evidence="1">
    <location>
        <begin position="326"/>
        <end position="349"/>
    </location>
</feature>
<evidence type="ECO:0000256" key="2">
    <source>
        <dbReference type="SAM" id="Phobius"/>
    </source>
</evidence>
<feature type="compositionally biased region" description="Basic and acidic residues" evidence="1">
    <location>
        <begin position="215"/>
        <end position="233"/>
    </location>
</feature>
<evidence type="ECO:0000256" key="1">
    <source>
        <dbReference type="SAM" id="MobiDB-lite"/>
    </source>
</evidence>
<feature type="region of interest" description="Disordered" evidence="1">
    <location>
        <begin position="165"/>
        <end position="383"/>
    </location>
</feature>
<evidence type="ECO:0008006" key="5">
    <source>
        <dbReference type="Google" id="ProtNLM"/>
    </source>
</evidence>
<gene>
    <name evidence="3" type="ORF">TOPH_03457</name>
</gene>
<accession>A0A0L0NCP0</accession>
<proteinExistence type="predicted"/>
<reference evidence="3 4" key="1">
    <citation type="journal article" date="2015" name="BMC Genomics">
        <title>The genome of the truffle-parasite Tolypocladium ophioglossoides and the evolution of antifungal peptaibiotics.</title>
        <authorList>
            <person name="Quandt C.A."/>
            <person name="Bushley K.E."/>
            <person name="Spatafora J.W."/>
        </authorList>
    </citation>
    <scope>NUCLEOTIDE SEQUENCE [LARGE SCALE GENOMIC DNA]</scope>
    <source>
        <strain evidence="3 4">CBS 100239</strain>
    </source>
</reference>